<feature type="domain" description="Bacterial type II secretion system protein E" evidence="4">
    <location>
        <begin position="171"/>
        <end position="560"/>
    </location>
</feature>
<dbReference type="FunFam" id="3.40.50.300:FF:000398">
    <property type="entry name" value="Type IV pilus assembly ATPase PilB"/>
    <property type="match status" value="1"/>
</dbReference>
<dbReference type="AlphaFoldDB" id="A0A0M4PKB4"/>
<evidence type="ECO:0008006" key="8">
    <source>
        <dbReference type="Google" id="ProtNLM"/>
    </source>
</evidence>
<keyword evidence="2" id="KW-0547">Nucleotide-binding</keyword>
<dbReference type="GO" id="GO:0005524">
    <property type="term" value="F:ATP binding"/>
    <property type="evidence" value="ECO:0007669"/>
    <property type="project" value="UniProtKB-KW"/>
</dbReference>
<proteinExistence type="inferred from homology"/>
<dbReference type="STRING" id="1705394.SP60_03320"/>
<evidence type="ECO:0000259" key="4">
    <source>
        <dbReference type="Pfam" id="PF00437"/>
    </source>
</evidence>
<evidence type="ECO:0000313" key="7">
    <source>
        <dbReference type="Proteomes" id="UP000058020"/>
    </source>
</evidence>
<accession>A0A0M4PKB4</accession>
<evidence type="ECO:0000256" key="2">
    <source>
        <dbReference type="ARBA" id="ARBA00022741"/>
    </source>
</evidence>
<evidence type="ECO:0000256" key="3">
    <source>
        <dbReference type="ARBA" id="ARBA00022840"/>
    </source>
</evidence>
<dbReference type="Proteomes" id="UP000058020">
    <property type="component" value="Chromosome"/>
</dbReference>
<reference evidence="6 7" key="1">
    <citation type="journal article" date="2015" name="Genome Announc.">
        <title>Genome Sequence of 'Candidatus Thioglobus autotrophica' Strain EF1, a Chemoautotroph from the SUP05 Clade of Marine Gammaproteobacteria.</title>
        <authorList>
            <person name="Shah V."/>
            <person name="Morris R.M."/>
        </authorList>
    </citation>
    <scope>NUCLEOTIDE SEQUENCE [LARGE SCALE GENOMIC DNA]</scope>
    <source>
        <strain evidence="6 7">EF1</strain>
    </source>
</reference>
<dbReference type="Pfam" id="PF00437">
    <property type="entry name" value="T2SSE"/>
    <property type="match status" value="1"/>
</dbReference>
<gene>
    <name evidence="6" type="ORF">SP60_03320</name>
</gene>
<dbReference type="PANTHER" id="PTHR30258">
    <property type="entry name" value="TYPE II SECRETION SYSTEM PROTEIN GSPE-RELATED"/>
    <property type="match status" value="1"/>
</dbReference>
<dbReference type="PATRIC" id="fig|1705394.5.peg.672"/>
<protein>
    <recommendedName>
        <fullName evidence="8">Pilus assembly protein PilB</fullName>
    </recommendedName>
</protein>
<name>A0A0M4PKB4_9GAMM</name>
<evidence type="ECO:0000313" key="6">
    <source>
        <dbReference type="EMBL" id="ALE52337.1"/>
    </source>
</evidence>
<dbReference type="InterPro" id="IPR007831">
    <property type="entry name" value="T2SS_GspE_N"/>
</dbReference>
<dbReference type="GO" id="GO:0005886">
    <property type="term" value="C:plasma membrane"/>
    <property type="evidence" value="ECO:0007669"/>
    <property type="project" value="TreeGrafter"/>
</dbReference>
<keyword evidence="7" id="KW-1185">Reference proteome</keyword>
<comment type="similarity">
    <text evidence="1">Belongs to the GSP E family.</text>
</comment>
<dbReference type="PANTHER" id="PTHR30258:SF1">
    <property type="entry name" value="PROTEIN TRANSPORT PROTEIN HOFB HOMOLOG"/>
    <property type="match status" value="1"/>
</dbReference>
<dbReference type="Pfam" id="PF05157">
    <property type="entry name" value="MshEN"/>
    <property type="match status" value="1"/>
</dbReference>
<dbReference type="SUPFAM" id="SSF52540">
    <property type="entry name" value="P-loop containing nucleoside triphosphate hydrolases"/>
    <property type="match status" value="1"/>
</dbReference>
<dbReference type="InterPro" id="IPR027417">
    <property type="entry name" value="P-loop_NTPase"/>
</dbReference>
<dbReference type="InterPro" id="IPR037257">
    <property type="entry name" value="T2SS_E_N_sf"/>
</dbReference>
<dbReference type="KEGG" id="tho:SP60_03320"/>
<evidence type="ECO:0000259" key="5">
    <source>
        <dbReference type="Pfam" id="PF05157"/>
    </source>
</evidence>
<dbReference type="CDD" id="cd01129">
    <property type="entry name" value="PulE-GspE-like"/>
    <property type="match status" value="1"/>
</dbReference>
<dbReference type="InterPro" id="IPR001482">
    <property type="entry name" value="T2SS/T4SS_dom"/>
</dbReference>
<dbReference type="OrthoDB" id="9804785at2"/>
<dbReference type="Gene3D" id="3.30.450.90">
    <property type="match status" value="1"/>
</dbReference>
<organism evidence="6 7">
    <name type="scientific">Candidatus Thioglobus autotrophicus</name>
    <dbReference type="NCBI Taxonomy" id="1705394"/>
    <lineage>
        <taxon>Bacteria</taxon>
        <taxon>Pseudomonadati</taxon>
        <taxon>Pseudomonadota</taxon>
        <taxon>Gammaproteobacteria</taxon>
        <taxon>Candidatus Pseudothioglobaceae</taxon>
        <taxon>Candidatus Thioglobus</taxon>
    </lineage>
</organism>
<dbReference type="GO" id="GO:0016887">
    <property type="term" value="F:ATP hydrolysis activity"/>
    <property type="evidence" value="ECO:0007669"/>
    <property type="project" value="TreeGrafter"/>
</dbReference>
<dbReference type="EMBL" id="CP010552">
    <property type="protein sequence ID" value="ALE52337.1"/>
    <property type="molecule type" value="Genomic_DNA"/>
</dbReference>
<feature type="domain" description="Type II secretion system protein GspE N-terminal" evidence="5">
    <location>
        <begin position="65"/>
        <end position="149"/>
    </location>
</feature>
<dbReference type="RefSeq" id="WP_053951279.1">
    <property type="nucleotide sequence ID" value="NZ_CP010552.1"/>
</dbReference>
<dbReference type="SUPFAM" id="SSF160246">
    <property type="entry name" value="EspE N-terminal domain-like"/>
    <property type="match status" value="1"/>
</dbReference>
<dbReference type="Gene3D" id="3.40.50.300">
    <property type="entry name" value="P-loop containing nucleotide triphosphate hydrolases"/>
    <property type="match status" value="1"/>
</dbReference>
<sequence length="565" mass="62385">MKLGIPIEAAKQIASFLVGYGLITDEQLSHATISSNEGGKGLIDTIIEHNFTSEKLIVNALSETYELDYINLLDDKIVDSSVISILPKKFICENRVIPIRDKGGTLDVVISEPSALNIMASIRLLTDKKIHAYITTFSQVDEFLANLNDIPLTQNEKDRESIVEEEVSQNQARSSIVIDFVDKALKRAIKLGVSDVHLEIYKKFGRMRFRLDGVLIDQKDQDKDLFENYAAIVTRIKIMSKLDIAERRLPQDGAMSLQAGKKEVDFRVSVLPTSFGERVVMRILDTSSISLTIETLGFLEEDEQAFKDAVDAPQGMVLVTGPTGSGKSTTLYAALGRINKDDINILTAEDPVEFTIDGVGQVHVKEDIGLTFSAALRSFLRQDPEVVMVGEIRDKETADIAIKAALTGHLVLSTLHTNDAISTITRLINMGLAPYLITSSLTLIVAQRLARKVCEACKTQDESVTQGQLMSIGFTPEEASRTQLCYGKGCSKCNKTGYKGRKGIYEVLRVTDNIKQGVLSGLTTPELLKIAKEKDHFSTMQEVGRGFLLEGAISLKEYQRILMSE</sequence>
<evidence type="ECO:0000256" key="1">
    <source>
        <dbReference type="ARBA" id="ARBA00006611"/>
    </source>
</evidence>
<keyword evidence="3" id="KW-0067">ATP-binding</keyword>
<dbReference type="Gene3D" id="3.30.300.160">
    <property type="entry name" value="Type II secretion system, protein E, N-terminal domain"/>
    <property type="match status" value="1"/>
</dbReference>